<dbReference type="FunFam" id="1.10.510.10:FF:000480">
    <property type="entry name" value="Pollen receptor-like kinase 1"/>
    <property type="match status" value="1"/>
</dbReference>
<comment type="subcellular location">
    <subcellularLocation>
        <location evidence="2">Membrane</location>
        <topology evidence="2">Single-pass membrane protein</topology>
    </subcellularLocation>
</comment>
<name>A0AAD6QFZ4_9ROSI</name>
<evidence type="ECO:0000256" key="19">
    <source>
        <dbReference type="ARBA" id="ARBA00023054"/>
    </source>
</evidence>
<dbReference type="InterPro" id="IPR006016">
    <property type="entry name" value="UspA"/>
</dbReference>
<evidence type="ECO:0000256" key="24">
    <source>
        <dbReference type="ARBA" id="ARBA00048679"/>
    </source>
</evidence>
<comment type="catalytic activity">
    <reaction evidence="24">
        <text>L-seryl-[protein] + ATP = O-phospho-L-seryl-[protein] + ADP + H(+)</text>
        <dbReference type="Rhea" id="RHEA:17989"/>
        <dbReference type="Rhea" id="RHEA-COMP:9863"/>
        <dbReference type="Rhea" id="RHEA-COMP:11604"/>
        <dbReference type="ChEBI" id="CHEBI:15378"/>
        <dbReference type="ChEBI" id="CHEBI:29999"/>
        <dbReference type="ChEBI" id="CHEBI:30616"/>
        <dbReference type="ChEBI" id="CHEBI:83421"/>
        <dbReference type="ChEBI" id="CHEBI:456216"/>
        <dbReference type="EC" id="2.7.11.1"/>
    </reaction>
</comment>
<keyword evidence="12" id="KW-0677">Repeat</keyword>
<evidence type="ECO:0000313" key="30">
    <source>
        <dbReference type="EMBL" id="KAJ6989676.1"/>
    </source>
</evidence>
<keyword evidence="31" id="KW-1185">Reference proteome</keyword>
<evidence type="ECO:0000256" key="20">
    <source>
        <dbReference type="ARBA" id="ARBA00023136"/>
    </source>
</evidence>
<evidence type="ECO:0000256" key="21">
    <source>
        <dbReference type="ARBA" id="ARBA00023170"/>
    </source>
</evidence>
<dbReference type="Pfam" id="PF00069">
    <property type="entry name" value="Pkinase"/>
    <property type="match status" value="1"/>
</dbReference>
<evidence type="ECO:0000256" key="4">
    <source>
        <dbReference type="ARBA" id="ARBA00007692"/>
    </source>
</evidence>
<feature type="domain" description="Protein kinase" evidence="29">
    <location>
        <begin position="1141"/>
        <end position="1419"/>
    </location>
</feature>
<dbReference type="SUPFAM" id="SSF52402">
    <property type="entry name" value="Adenine nucleotide alpha hydrolases-like"/>
    <property type="match status" value="1"/>
</dbReference>
<dbReference type="FunFam" id="1.25.70.10:FF:000046">
    <property type="entry name" value="Mitochondrial transcription termination factor family protein"/>
    <property type="match status" value="1"/>
</dbReference>
<evidence type="ECO:0000256" key="26">
    <source>
        <dbReference type="SAM" id="MobiDB-lite"/>
    </source>
</evidence>
<keyword evidence="7" id="KW-0597">Phosphoprotein</keyword>
<comment type="pathway">
    <text evidence="3">Protein modification; protein ubiquitination.</text>
</comment>
<dbReference type="Pfam" id="PF00582">
    <property type="entry name" value="Usp"/>
    <property type="match status" value="1"/>
</dbReference>
<keyword evidence="10 27" id="KW-0812">Transmembrane</keyword>
<dbReference type="Pfam" id="PF07714">
    <property type="entry name" value="PK_Tyr_Ser-Thr"/>
    <property type="match status" value="1"/>
</dbReference>
<dbReference type="GO" id="GO:0061630">
    <property type="term" value="F:ubiquitin protein ligase activity"/>
    <property type="evidence" value="ECO:0007669"/>
    <property type="project" value="UniProtKB-EC"/>
</dbReference>
<dbReference type="GO" id="GO:0005524">
    <property type="term" value="F:ATP binding"/>
    <property type="evidence" value="ECO:0007669"/>
    <property type="project" value="UniProtKB-KW"/>
</dbReference>
<keyword evidence="22" id="KW-0325">Glycoprotein</keyword>
<feature type="compositionally biased region" description="Low complexity" evidence="26">
    <location>
        <begin position="993"/>
        <end position="1007"/>
    </location>
</feature>
<dbReference type="PROSITE" id="PS00108">
    <property type="entry name" value="PROTEIN_KINASE_ST"/>
    <property type="match status" value="1"/>
</dbReference>
<dbReference type="Pfam" id="PF13855">
    <property type="entry name" value="LRR_8"/>
    <property type="match status" value="1"/>
</dbReference>
<dbReference type="InterPro" id="IPR014729">
    <property type="entry name" value="Rossmann-like_a/b/a_fold"/>
</dbReference>
<evidence type="ECO:0000313" key="31">
    <source>
        <dbReference type="Proteomes" id="UP001164929"/>
    </source>
</evidence>
<keyword evidence="20 27" id="KW-0472">Membrane</keyword>
<dbReference type="Gene3D" id="1.25.70.10">
    <property type="entry name" value="Transcription termination factor 3, mitochondrial"/>
    <property type="match status" value="2"/>
</dbReference>
<dbReference type="FunFam" id="3.30.200.20:FF:000162">
    <property type="entry name" value="Adenine nucleotide alpha hydrolase-like domain kinase"/>
    <property type="match status" value="1"/>
</dbReference>
<accession>A0AAD6QFZ4</accession>
<keyword evidence="18 27" id="KW-1133">Transmembrane helix</keyword>
<evidence type="ECO:0000259" key="29">
    <source>
        <dbReference type="PROSITE" id="PS50011"/>
    </source>
</evidence>
<dbReference type="InterPro" id="IPR013210">
    <property type="entry name" value="LRR_N_plant-typ"/>
</dbReference>
<dbReference type="Proteomes" id="UP001164929">
    <property type="component" value="Chromosome 7"/>
</dbReference>
<evidence type="ECO:0000256" key="28">
    <source>
        <dbReference type="SAM" id="SignalP"/>
    </source>
</evidence>
<dbReference type="InterPro" id="IPR003690">
    <property type="entry name" value="MTERF"/>
</dbReference>
<dbReference type="Gene3D" id="3.40.50.620">
    <property type="entry name" value="HUPs"/>
    <property type="match status" value="1"/>
</dbReference>
<dbReference type="SMART" id="SM00733">
    <property type="entry name" value="Mterf"/>
    <property type="match status" value="10"/>
</dbReference>
<dbReference type="PROSITE" id="PS50011">
    <property type="entry name" value="PROTEIN_KINASE_DOM"/>
    <property type="match status" value="2"/>
</dbReference>
<evidence type="ECO:0000256" key="27">
    <source>
        <dbReference type="SAM" id="Phobius"/>
    </source>
</evidence>
<dbReference type="FunFam" id="3.80.10.10:FF:000041">
    <property type="entry name" value="LRR receptor-like serine/threonine-protein kinase ERECTA"/>
    <property type="match status" value="1"/>
</dbReference>
<evidence type="ECO:0000256" key="6">
    <source>
        <dbReference type="ARBA" id="ARBA00022472"/>
    </source>
</evidence>
<feature type="chain" id="PRO_5041968418" description="Protein kinase domain-containing protein" evidence="28">
    <location>
        <begin position="25"/>
        <end position="2146"/>
    </location>
</feature>
<dbReference type="FunFam" id="1.25.70.10:FF:000015">
    <property type="entry name" value="Mitochondrial transcription termination factor family protein"/>
    <property type="match status" value="1"/>
</dbReference>
<keyword evidence="15" id="KW-0833">Ubl conjugation pathway</keyword>
<keyword evidence="6" id="KW-0804">Transcription</keyword>
<reference evidence="30" key="1">
    <citation type="journal article" date="2023" name="Mol. Ecol. Resour.">
        <title>Chromosome-level genome assembly of a triploid poplar Populus alba 'Berolinensis'.</title>
        <authorList>
            <person name="Chen S."/>
            <person name="Yu Y."/>
            <person name="Wang X."/>
            <person name="Wang S."/>
            <person name="Zhang T."/>
            <person name="Zhou Y."/>
            <person name="He R."/>
            <person name="Meng N."/>
            <person name="Wang Y."/>
            <person name="Liu W."/>
            <person name="Liu Z."/>
            <person name="Liu J."/>
            <person name="Guo Q."/>
            <person name="Huang H."/>
            <person name="Sederoff R.R."/>
            <person name="Wang G."/>
            <person name="Qu G."/>
            <person name="Chen S."/>
        </authorList>
    </citation>
    <scope>NUCLEOTIDE SEQUENCE</scope>
    <source>
        <strain evidence="30">SC-2020</strain>
    </source>
</reference>
<dbReference type="Gene3D" id="1.10.510.10">
    <property type="entry name" value="Transferase(Phosphotransferase) domain 1"/>
    <property type="match status" value="2"/>
</dbReference>
<dbReference type="PANTHER" id="PTHR45647:SF76">
    <property type="entry name" value="PROTEIN KINASE DOMAIN-CONTAINING PROTEIN"/>
    <property type="match status" value="1"/>
</dbReference>
<keyword evidence="21" id="KW-0675">Receptor</keyword>
<dbReference type="PANTHER" id="PTHR45647">
    <property type="entry name" value="OS02G0152300 PROTEIN"/>
    <property type="match status" value="1"/>
</dbReference>
<keyword evidence="14" id="KW-0418">Kinase</keyword>
<evidence type="ECO:0000256" key="18">
    <source>
        <dbReference type="ARBA" id="ARBA00022989"/>
    </source>
</evidence>
<dbReference type="Pfam" id="PF02536">
    <property type="entry name" value="mTERF"/>
    <property type="match status" value="1"/>
</dbReference>
<dbReference type="GO" id="GO:0004674">
    <property type="term" value="F:protein serine/threonine kinase activity"/>
    <property type="evidence" value="ECO:0007669"/>
    <property type="project" value="UniProtKB-EC"/>
</dbReference>
<evidence type="ECO:0000256" key="14">
    <source>
        <dbReference type="ARBA" id="ARBA00022777"/>
    </source>
</evidence>
<evidence type="ECO:0000256" key="11">
    <source>
        <dbReference type="ARBA" id="ARBA00022729"/>
    </source>
</evidence>
<keyword evidence="6" id="KW-0805">Transcription regulation</keyword>
<comment type="catalytic activity">
    <reaction evidence="23">
        <text>L-threonyl-[protein] + ATP = O-phospho-L-threonyl-[protein] + ADP + H(+)</text>
        <dbReference type="Rhea" id="RHEA:46608"/>
        <dbReference type="Rhea" id="RHEA-COMP:11060"/>
        <dbReference type="Rhea" id="RHEA-COMP:11605"/>
        <dbReference type="ChEBI" id="CHEBI:15378"/>
        <dbReference type="ChEBI" id="CHEBI:30013"/>
        <dbReference type="ChEBI" id="CHEBI:30616"/>
        <dbReference type="ChEBI" id="CHEBI:61977"/>
        <dbReference type="ChEBI" id="CHEBI:456216"/>
        <dbReference type="EC" id="2.7.11.1"/>
    </reaction>
</comment>
<dbReference type="Gene3D" id="3.80.10.10">
    <property type="entry name" value="Ribonuclease Inhibitor"/>
    <property type="match status" value="2"/>
</dbReference>
<dbReference type="GO" id="GO:0016020">
    <property type="term" value="C:membrane"/>
    <property type="evidence" value="ECO:0007669"/>
    <property type="project" value="UniProtKB-SubCell"/>
</dbReference>
<keyword evidence="9" id="KW-0808">Transferase</keyword>
<dbReference type="EMBL" id="JAQIZT010000007">
    <property type="protein sequence ID" value="KAJ6989676.1"/>
    <property type="molecule type" value="Genomic_DNA"/>
</dbReference>
<feature type="transmembrane region" description="Helical" evidence="27">
    <location>
        <begin position="258"/>
        <end position="282"/>
    </location>
</feature>
<protein>
    <recommendedName>
        <fullName evidence="29">Protein kinase domain-containing protein</fullName>
    </recommendedName>
</protein>
<proteinExistence type="inferred from homology"/>
<feature type="signal peptide" evidence="28">
    <location>
        <begin position="1"/>
        <end position="24"/>
    </location>
</feature>
<evidence type="ECO:0000256" key="8">
    <source>
        <dbReference type="ARBA" id="ARBA00022614"/>
    </source>
</evidence>
<keyword evidence="13" id="KW-0547">Nucleotide-binding</keyword>
<feature type="coiled-coil region" evidence="25">
    <location>
        <begin position="1068"/>
        <end position="1095"/>
    </location>
</feature>
<evidence type="ECO:0000256" key="1">
    <source>
        <dbReference type="ARBA" id="ARBA00000900"/>
    </source>
</evidence>
<evidence type="ECO:0000256" key="23">
    <source>
        <dbReference type="ARBA" id="ARBA00047899"/>
    </source>
</evidence>
<keyword evidence="11 28" id="KW-0732">Signal</keyword>
<dbReference type="SUPFAM" id="SSF52058">
    <property type="entry name" value="L domain-like"/>
    <property type="match status" value="1"/>
</dbReference>
<dbReference type="InterPro" id="IPR000719">
    <property type="entry name" value="Prot_kinase_dom"/>
</dbReference>
<dbReference type="PROSITE" id="PS51450">
    <property type="entry name" value="LRR"/>
    <property type="match status" value="1"/>
</dbReference>
<comment type="similarity">
    <text evidence="5">Belongs to the protein kinase superfamily. Ser/Thr protein kinase family.</text>
</comment>
<evidence type="ECO:0000256" key="16">
    <source>
        <dbReference type="ARBA" id="ARBA00022840"/>
    </source>
</evidence>
<evidence type="ECO:0000256" key="7">
    <source>
        <dbReference type="ARBA" id="ARBA00022553"/>
    </source>
</evidence>
<dbReference type="FunFam" id="3.30.200.20:FF:000307">
    <property type="entry name" value="pollen receptor-like kinase 1"/>
    <property type="match status" value="1"/>
</dbReference>
<sequence>MVMAAHVAMLARATTSSLVLPVLAFVLSIVVTSFGSPDSDALLKFKEQLVNNEAISNWNVSVNPCERDRSNWVGVLCFDGGIWGLQLEHMGLAGNIDLDALAPLPSFRTLSLMDNNFDGPLPDFKKLGKLKTLYLSNNRFSGDIPDKAFEGMGSLKRLFLANNLLTGKIASSLAILPKLTELKLDGNQFDGQIPNFQQKGMKTANVANNELEGPIPEALSRLSPNSFAGNKGLCGPPLGPCIPSPPSTPKAHSKKFSILYIVIIILIVLLILAAIAFAFLLFSRKESKRRTQRRASSSSENSNRIMSSYYRDVHREMPETNSHSRITDHGKLSFLKDDIEKFDLQDLLRASAEVLGSGTYGSSYKAVVGGQAVVVKRYRHMNNVEREEFHEHMRRMGRLKHPNLLPLAAYYYRRDEKLLVTAFAENGSLASHLHGNHSLEEDGLDWRIRLKIVKGVARGLAFLYNQLPIIAPHGHLKSSNVLLDESFEPLLTDYALRPVINPEHAHMFMMAYKSPEYAQHGRSSNKTDIWSFGILILEILTGKFPENYLTPGYNSDADLATWVNNMVKEKRTSDVFDKEMLGTKNSKGEMIKLLKIGLSCCEQEVERRSDIKEVVDKIEELKEGDDDEDFYGSEGNAYSVRGNNQEVYAPAMRYLRLKLCPQTTQKMWLSKGQWSRKGGEGKGLVAVAVDKDKGSQNALKWTMENLLSKGQTVVLIHVFSKSSSSSSSFVTSHGAAGDYSSPGKQQLEKMAKDLFLAFRCYCTRKDVHCLDVALESTDIAKAITEYVAHAAIETLVLGTPSRNGFMRKFKADVPSTVSRGAPDFCTVYAVSKGKVSSMRNASRAAPFVSPLLDQIKNQQNEKSAGDDSHEALYKHSWSIKLLIQNPIYGLLLTERTESVNHHISVDENFRSPFGTGRYGHSVRSFADLMSETDISFVSSSRPSTDRMSSTTYDFMDSGLAPRLSTSSATSFASIHSGPKSIGPNSQQGFSSVSHDSGGTSFSGSTHSLDGMESEMRRLKLELKQTMEMYSEACREALSAKQKATELNRWRIEEERRLEEARFSEEAALSIIEQERARCREAIEAAEEAKRKAEIEAHRRVNIEKALKEAAQTKKSKGNLSYNDIRYRRYSIEEIEEATQYFSESKKIGEGGYGPVYKCYLDHTPVAVKVLRPDAAQGRSQFQREVEVLSLIRHPNMVLLIGACPEYGILVYEHLAKGSLEDCLFKRGNTPALCWQIRFRIAAEIATGLLFLHQTKPEPLVHRDLKPGNILLDNNYTSKIGDVGLARLVPATAENVTQYYMTSAAGTFCYIDPEYQKTGMLGVKSDVYSLGIMLLQIITARPPMGLTHVVEQAIENGAFKEVLDPDVPDWPVEEALSYAKLALQCAELRRKDRPDLGTEVLSKLNELRDFAEEKMNYLYFAGSFGPSANHSQASITPPLSQTSMTPTNLSQASINKLKTHEANQPLASWQTRAEAEQEKPRLLVFDAASLPSSAMTTKSLSIPLDFPFPSPKAHPLPTLHPKIQFPCKFPLFSLPQRIQFLRNQCPPKCQNHNDNNNPVPYTSQQEAHFTETQEAISQFLQEFGISAAESNSIALNSPKYAKMLFDSVKDLEEWTSWKSGGDGNEFATLGFKEKVAYMAKEKGDNGKVAFLESLGLSLSSSMNVARYLHGESLPNLIHKVKYMKEILFSDSDDKRLVGKYARCMMMNLSIPIDEDLQQTLSLFEKVEARRGGLDMLGSSEVTFRCLVESFPRILLLPLDLHLKPMVEFLESIGVPKEHMREIFLLFPPVIICDITGISRKVQALKKVWAFDKDFGKMLLKYPWILSTAIQKNYKEIVSFFHTEKVDKSSVDTAIRSWPHILGCSTSKLEVMVEQLAELGIRNKKLGQVISKSPQLLLRKPQEFLQVVLFLEDLGFDRETVGQVASRCPEIFAASIEKTLKKKIEFLDRIGVSKDHLPRVIKKYPELLVSDVNRTILPRMKYLKDVGLSKKDIAFMVRRFSPLLGYSIDEVLRPKYEFLVNTMKKPVEDVVGYPRYFSYSLEKKIMPRFWVLKGRNIECSLKDMLAKNDEEFAADFMACLLYFVPTSNHVAAQNSVGCLTLLACLLGFRVLFFSSLNLGLVFCKGISHLCWSQEGINLKGALYGCGVI</sequence>
<keyword evidence="19 25" id="KW-0175">Coiled coil</keyword>
<keyword evidence="6" id="KW-0806">Transcription termination</keyword>
<evidence type="ECO:0000256" key="5">
    <source>
        <dbReference type="ARBA" id="ARBA00008684"/>
    </source>
</evidence>
<evidence type="ECO:0000256" key="15">
    <source>
        <dbReference type="ARBA" id="ARBA00022786"/>
    </source>
</evidence>
<keyword evidence="16" id="KW-0067">ATP-binding</keyword>
<evidence type="ECO:0000256" key="22">
    <source>
        <dbReference type="ARBA" id="ARBA00023180"/>
    </source>
</evidence>
<evidence type="ECO:0000256" key="25">
    <source>
        <dbReference type="SAM" id="Coils"/>
    </source>
</evidence>
<organism evidence="30 31">
    <name type="scientific">Populus alba x Populus x berolinensis</name>
    <dbReference type="NCBI Taxonomy" id="444605"/>
    <lineage>
        <taxon>Eukaryota</taxon>
        <taxon>Viridiplantae</taxon>
        <taxon>Streptophyta</taxon>
        <taxon>Embryophyta</taxon>
        <taxon>Tracheophyta</taxon>
        <taxon>Spermatophyta</taxon>
        <taxon>Magnoliopsida</taxon>
        <taxon>eudicotyledons</taxon>
        <taxon>Gunneridae</taxon>
        <taxon>Pentapetalae</taxon>
        <taxon>rosids</taxon>
        <taxon>fabids</taxon>
        <taxon>Malpighiales</taxon>
        <taxon>Salicaceae</taxon>
        <taxon>Saliceae</taxon>
        <taxon>Populus</taxon>
    </lineage>
</organism>
<evidence type="ECO:0000256" key="2">
    <source>
        <dbReference type="ARBA" id="ARBA00004167"/>
    </source>
</evidence>
<evidence type="ECO:0000256" key="3">
    <source>
        <dbReference type="ARBA" id="ARBA00004906"/>
    </source>
</evidence>
<dbReference type="SMART" id="SM00220">
    <property type="entry name" value="S_TKc"/>
    <property type="match status" value="1"/>
</dbReference>
<comment type="catalytic activity">
    <reaction evidence="1">
        <text>S-ubiquitinyl-[E2 ubiquitin-conjugating enzyme]-L-cysteine + [acceptor protein]-L-lysine = [E2 ubiquitin-conjugating enzyme]-L-cysteine + N(6)-ubiquitinyl-[acceptor protein]-L-lysine.</text>
        <dbReference type="EC" id="2.3.2.27"/>
    </reaction>
</comment>
<gene>
    <name evidence="30" type="ORF">NC653_018231</name>
</gene>
<dbReference type="GO" id="GO:0006353">
    <property type="term" value="P:DNA-templated transcription termination"/>
    <property type="evidence" value="ECO:0007669"/>
    <property type="project" value="UniProtKB-KW"/>
</dbReference>
<keyword evidence="8" id="KW-0433">Leucine-rich repeat</keyword>
<dbReference type="InterPro" id="IPR001611">
    <property type="entry name" value="Leu-rich_rpt"/>
</dbReference>
<evidence type="ECO:0000256" key="9">
    <source>
        <dbReference type="ARBA" id="ARBA00022679"/>
    </source>
</evidence>
<dbReference type="InterPro" id="IPR038538">
    <property type="entry name" value="MTERF_sf"/>
</dbReference>
<comment type="similarity">
    <text evidence="4">Belongs to the mTERF family.</text>
</comment>
<dbReference type="CDD" id="cd01989">
    <property type="entry name" value="USP_STK_Ubox_N"/>
    <property type="match status" value="1"/>
</dbReference>
<dbReference type="SUPFAM" id="SSF56112">
    <property type="entry name" value="Protein kinase-like (PK-like)"/>
    <property type="match status" value="2"/>
</dbReference>
<evidence type="ECO:0000256" key="12">
    <source>
        <dbReference type="ARBA" id="ARBA00022737"/>
    </source>
</evidence>
<dbReference type="InterPro" id="IPR008271">
    <property type="entry name" value="Ser/Thr_kinase_AS"/>
</dbReference>
<evidence type="ECO:0000256" key="10">
    <source>
        <dbReference type="ARBA" id="ARBA00022692"/>
    </source>
</evidence>
<dbReference type="Pfam" id="PF08263">
    <property type="entry name" value="LRRNT_2"/>
    <property type="match status" value="1"/>
</dbReference>
<feature type="compositionally biased region" description="Polar residues" evidence="26">
    <location>
        <begin position="982"/>
        <end position="992"/>
    </location>
</feature>
<feature type="region of interest" description="Disordered" evidence="26">
    <location>
        <begin position="970"/>
        <end position="1010"/>
    </location>
</feature>
<dbReference type="Gene3D" id="3.30.200.20">
    <property type="entry name" value="Phosphorylase Kinase, domain 1"/>
    <property type="match status" value="2"/>
</dbReference>
<evidence type="ECO:0000256" key="13">
    <source>
        <dbReference type="ARBA" id="ARBA00022741"/>
    </source>
</evidence>
<keyword evidence="17" id="KW-0809">Transit peptide</keyword>
<dbReference type="InterPro" id="IPR032675">
    <property type="entry name" value="LRR_dom_sf"/>
</dbReference>
<evidence type="ECO:0000256" key="17">
    <source>
        <dbReference type="ARBA" id="ARBA00022946"/>
    </source>
</evidence>
<dbReference type="InterPro" id="IPR051348">
    <property type="entry name" value="U-box_ubiquitin_ligases"/>
</dbReference>
<comment type="caution">
    <text evidence="30">The sequence shown here is derived from an EMBL/GenBank/DDBJ whole genome shotgun (WGS) entry which is preliminary data.</text>
</comment>
<dbReference type="InterPro" id="IPR001245">
    <property type="entry name" value="Ser-Thr/Tyr_kinase_cat_dom"/>
</dbReference>
<feature type="domain" description="Protein kinase" evidence="29">
    <location>
        <begin position="349"/>
        <end position="631"/>
    </location>
</feature>
<dbReference type="GO" id="GO:0003676">
    <property type="term" value="F:nucleic acid binding"/>
    <property type="evidence" value="ECO:0007669"/>
    <property type="project" value="InterPro"/>
</dbReference>
<dbReference type="InterPro" id="IPR011009">
    <property type="entry name" value="Kinase-like_dom_sf"/>
</dbReference>
<dbReference type="FunFam" id="1.10.510.10:FF:000498">
    <property type="entry name" value="U-box domain-containing protein 51"/>
    <property type="match status" value="1"/>
</dbReference>